<dbReference type="AlphaFoldDB" id="A0A6N8LW97"/>
<sequence>MLASRSVPQLETIMRFSSFTLAAALAVVSVSTSLSGQRPDDQIDARSLQLLAEGRALRAAGNLDGATDVLETAVTVDPRNRAAFVLLGELATQRDLPGKAIRLYREALLLEPNDRSALEGQGEALVKKGAVTRAKENLAKLRTLCKGECSEVTTLAAAIAKGPPVTTAAVESKAAVAKP</sequence>
<dbReference type="Proteomes" id="UP000436801">
    <property type="component" value="Unassembled WGS sequence"/>
</dbReference>
<organism evidence="2 3">
    <name type="scientific">Sphingomonas carotinifaciens</name>
    <dbReference type="NCBI Taxonomy" id="1166323"/>
    <lineage>
        <taxon>Bacteria</taxon>
        <taxon>Pseudomonadati</taxon>
        <taxon>Pseudomonadota</taxon>
        <taxon>Alphaproteobacteria</taxon>
        <taxon>Sphingomonadales</taxon>
        <taxon>Sphingomonadaceae</taxon>
        <taxon>Sphingomonas</taxon>
    </lineage>
</organism>
<dbReference type="SUPFAM" id="SSF48452">
    <property type="entry name" value="TPR-like"/>
    <property type="match status" value="1"/>
</dbReference>
<dbReference type="EMBL" id="WSUT01000005">
    <property type="protein sequence ID" value="MWC44807.1"/>
    <property type="molecule type" value="Genomic_DNA"/>
</dbReference>
<evidence type="ECO:0000313" key="3">
    <source>
        <dbReference type="Proteomes" id="UP000436801"/>
    </source>
</evidence>
<evidence type="ECO:0000313" key="2">
    <source>
        <dbReference type="EMBL" id="MWC44807.1"/>
    </source>
</evidence>
<dbReference type="SMART" id="SM00028">
    <property type="entry name" value="TPR"/>
    <property type="match status" value="2"/>
</dbReference>
<accession>A0A6N8LW97</accession>
<evidence type="ECO:0000256" key="1">
    <source>
        <dbReference type="PROSITE-ProRule" id="PRU00339"/>
    </source>
</evidence>
<dbReference type="InterPro" id="IPR011990">
    <property type="entry name" value="TPR-like_helical_dom_sf"/>
</dbReference>
<name>A0A6N8LW97_9SPHN</name>
<comment type="caution">
    <text evidence="2">The sequence shown here is derived from an EMBL/GenBank/DDBJ whole genome shotgun (WGS) entry which is preliminary data.</text>
</comment>
<dbReference type="Pfam" id="PF13432">
    <property type="entry name" value="TPR_16"/>
    <property type="match status" value="1"/>
</dbReference>
<gene>
    <name evidence="2" type="ORF">GQR91_14340</name>
</gene>
<reference evidence="2 3" key="1">
    <citation type="submission" date="2019-12" db="EMBL/GenBank/DDBJ databases">
        <authorList>
            <person name="Zheng J."/>
        </authorList>
    </citation>
    <scope>NUCLEOTIDE SEQUENCE [LARGE SCALE GENOMIC DNA]</scope>
    <source>
        <strain evidence="2 3">DSM 27347</strain>
    </source>
</reference>
<dbReference type="RefSeq" id="WP_112383595.1">
    <property type="nucleotide sequence ID" value="NZ_CP178397.1"/>
</dbReference>
<proteinExistence type="predicted"/>
<dbReference type="PROSITE" id="PS50005">
    <property type="entry name" value="TPR"/>
    <property type="match status" value="1"/>
</dbReference>
<dbReference type="OrthoDB" id="8480982at2"/>
<keyword evidence="1" id="KW-0802">TPR repeat</keyword>
<feature type="repeat" description="TPR" evidence="1">
    <location>
        <begin position="81"/>
        <end position="114"/>
    </location>
</feature>
<dbReference type="Gene3D" id="1.25.40.10">
    <property type="entry name" value="Tetratricopeptide repeat domain"/>
    <property type="match status" value="1"/>
</dbReference>
<protein>
    <submittedName>
        <fullName evidence="2">Tetratricopeptide repeat protein</fullName>
    </submittedName>
</protein>
<dbReference type="InterPro" id="IPR019734">
    <property type="entry name" value="TPR_rpt"/>
</dbReference>